<feature type="transmembrane region" description="Helical" evidence="7">
    <location>
        <begin position="285"/>
        <end position="307"/>
    </location>
</feature>
<feature type="transmembrane region" description="Helical" evidence="7">
    <location>
        <begin position="91"/>
        <end position="116"/>
    </location>
</feature>
<evidence type="ECO:0000256" key="2">
    <source>
        <dbReference type="ARBA" id="ARBA00022448"/>
    </source>
</evidence>
<organism evidence="10">
    <name type="scientific">Sinomonas puerhi</name>
    <dbReference type="NCBI Taxonomy" id="3238584"/>
    <lineage>
        <taxon>Bacteria</taxon>
        <taxon>Bacillati</taxon>
        <taxon>Actinomycetota</taxon>
        <taxon>Actinomycetes</taxon>
        <taxon>Micrococcales</taxon>
        <taxon>Micrococcaceae</taxon>
        <taxon>Sinomonas</taxon>
    </lineage>
</organism>
<reference evidence="10" key="1">
    <citation type="submission" date="2024-07" db="EMBL/GenBank/DDBJ databases">
        <authorList>
            <person name="fu j."/>
        </authorList>
    </citation>
    <scope>NUCLEOTIDE SEQUENCE</scope>
    <source>
        <strain evidence="10">P10A9</strain>
    </source>
</reference>
<keyword evidence="6 7" id="KW-0472">Membrane</keyword>
<keyword evidence="2 7" id="KW-0813">Transport</keyword>
<dbReference type="Gene3D" id="1.10.3720.10">
    <property type="entry name" value="MetI-like"/>
    <property type="match status" value="1"/>
</dbReference>
<keyword evidence="5 7" id="KW-1133">Transmembrane helix</keyword>
<protein>
    <submittedName>
        <fullName evidence="10">Carbohydrate ABC transporter permease</fullName>
    </submittedName>
</protein>
<evidence type="ECO:0000256" key="4">
    <source>
        <dbReference type="ARBA" id="ARBA00022692"/>
    </source>
</evidence>
<evidence type="ECO:0000259" key="9">
    <source>
        <dbReference type="PROSITE" id="PS50928"/>
    </source>
</evidence>
<feature type="transmembrane region" description="Helical" evidence="7">
    <location>
        <begin position="239"/>
        <end position="265"/>
    </location>
</feature>
<feature type="region of interest" description="Disordered" evidence="8">
    <location>
        <begin position="1"/>
        <end position="21"/>
    </location>
</feature>
<feature type="transmembrane region" description="Helical" evidence="7">
    <location>
        <begin position="128"/>
        <end position="145"/>
    </location>
</feature>
<dbReference type="PROSITE" id="PS50928">
    <property type="entry name" value="ABC_TM1"/>
    <property type="match status" value="1"/>
</dbReference>
<feature type="domain" description="ABC transmembrane type-1" evidence="9">
    <location>
        <begin position="91"/>
        <end position="306"/>
    </location>
</feature>
<keyword evidence="3" id="KW-1003">Cell membrane</keyword>
<keyword evidence="4 7" id="KW-0812">Transmembrane</keyword>
<dbReference type="PANTHER" id="PTHR43005">
    <property type="entry name" value="BLR7065 PROTEIN"/>
    <property type="match status" value="1"/>
</dbReference>
<evidence type="ECO:0000256" key="6">
    <source>
        <dbReference type="ARBA" id="ARBA00023136"/>
    </source>
</evidence>
<dbReference type="AlphaFoldDB" id="A0AB39L5A0"/>
<dbReference type="KEGG" id="spue:AB5L97_18865"/>
<dbReference type="GO" id="GO:0005886">
    <property type="term" value="C:plasma membrane"/>
    <property type="evidence" value="ECO:0007669"/>
    <property type="project" value="UniProtKB-SubCell"/>
</dbReference>
<evidence type="ECO:0000256" key="3">
    <source>
        <dbReference type="ARBA" id="ARBA00022475"/>
    </source>
</evidence>
<comment type="similarity">
    <text evidence="7">Belongs to the binding-protein-dependent transport system permease family.</text>
</comment>
<evidence type="ECO:0000313" key="10">
    <source>
        <dbReference type="EMBL" id="XDP45297.1"/>
    </source>
</evidence>
<dbReference type="SUPFAM" id="SSF161098">
    <property type="entry name" value="MetI-like"/>
    <property type="match status" value="1"/>
</dbReference>
<dbReference type="CDD" id="cd06261">
    <property type="entry name" value="TM_PBP2"/>
    <property type="match status" value="1"/>
</dbReference>
<dbReference type="GO" id="GO:0055085">
    <property type="term" value="P:transmembrane transport"/>
    <property type="evidence" value="ECO:0007669"/>
    <property type="project" value="InterPro"/>
</dbReference>
<dbReference type="InterPro" id="IPR000515">
    <property type="entry name" value="MetI-like"/>
</dbReference>
<evidence type="ECO:0000256" key="1">
    <source>
        <dbReference type="ARBA" id="ARBA00004651"/>
    </source>
</evidence>
<accession>A0AB39L5A0</accession>
<name>A0AB39L5A0_9MICC</name>
<evidence type="ECO:0000256" key="5">
    <source>
        <dbReference type="ARBA" id="ARBA00022989"/>
    </source>
</evidence>
<evidence type="ECO:0000256" key="7">
    <source>
        <dbReference type="RuleBase" id="RU363032"/>
    </source>
</evidence>
<feature type="transmembrane region" description="Helical" evidence="7">
    <location>
        <begin position="190"/>
        <end position="206"/>
    </location>
</feature>
<dbReference type="InterPro" id="IPR035906">
    <property type="entry name" value="MetI-like_sf"/>
</dbReference>
<proteinExistence type="inferred from homology"/>
<dbReference type="RefSeq" id="WP_369045853.1">
    <property type="nucleotide sequence ID" value="NZ_CP163302.1"/>
</dbReference>
<dbReference type="EMBL" id="CP163302">
    <property type="protein sequence ID" value="XDP45297.1"/>
    <property type="molecule type" value="Genomic_DNA"/>
</dbReference>
<comment type="subcellular location">
    <subcellularLocation>
        <location evidence="1 7">Cell membrane</location>
        <topology evidence="1 7">Multi-pass membrane protein</topology>
    </subcellularLocation>
</comment>
<gene>
    <name evidence="10" type="ORF">AB5L97_18865</name>
</gene>
<evidence type="ECO:0000256" key="8">
    <source>
        <dbReference type="SAM" id="MobiDB-lite"/>
    </source>
</evidence>
<dbReference type="PANTHER" id="PTHR43005:SF2">
    <property type="entry name" value="INTEGRAL MEMBRANE SUGAR TRANSPORT PROTEIN"/>
    <property type="match status" value="1"/>
</dbReference>
<dbReference type="Pfam" id="PF00528">
    <property type="entry name" value="BPD_transp_1"/>
    <property type="match status" value="1"/>
</dbReference>
<sequence length="319" mass="35096">MAIASSAQTRPAKTKPAPGKKASLERAAAWARRAPLLPALIFMIAVTQLPFVITIAISFFDWNALYPNDVKFGWFDNYVAVFTDEALRTSVITTIVLTVVVVLVSLVLGLAIALLLDRHFWGRGIVRTILITPFLIVPVASALLWKHALFNPEYGLLNGVLNWVGNLFGFQAPQPDWISLQPLGAIEVDLIWQWTPFMMLILLAGLQSRPLDVIEAARIDGATGWQVFRFMTLPHLRRYLELAALLGSIYIVQNFDAVFTITSGGLGTANLPYSIFQTFFLAHDYGAASAAGVVIVIGSLLLATFALRTVSTLLKEENR</sequence>
<feature type="transmembrane region" description="Helical" evidence="7">
    <location>
        <begin position="36"/>
        <end position="60"/>
    </location>
</feature>